<dbReference type="AlphaFoldDB" id="A0A5C3N171"/>
<reference evidence="2 3" key="1">
    <citation type="journal article" date="2019" name="Nat. Ecol. Evol.">
        <title>Megaphylogeny resolves global patterns of mushroom evolution.</title>
        <authorList>
            <person name="Varga T."/>
            <person name="Krizsan K."/>
            <person name="Foldi C."/>
            <person name="Dima B."/>
            <person name="Sanchez-Garcia M."/>
            <person name="Sanchez-Ramirez S."/>
            <person name="Szollosi G.J."/>
            <person name="Szarkandi J.G."/>
            <person name="Papp V."/>
            <person name="Albert L."/>
            <person name="Andreopoulos W."/>
            <person name="Angelini C."/>
            <person name="Antonin V."/>
            <person name="Barry K.W."/>
            <person name="Bougher N.L."/>
            <person name="Buchanan P."/>
            <person name="Buyck B."/>
            <person name="Bense V."/>
            <person name="Catcheside P."/>
            <person name="Chovatia M."/>
            <person name="Cooper J."/>
            <person name="Damon W."/>
            <person name="Desjardin D."/>
            <person name="Finy P."/>
            <person name="Geml J."/>
            <person name="Haridas S."/>
            <person name="Hughes K."/>
            <person name="Justo A."/>
            <person name="Karasinski D."/>
            <person name="Kautmanova I."/>
            <person name="Kiss B."/>
            <person name="Kocsube S."/>
            <person name="Kotiranta H."/>
            <person name="LaButti K.M."/>
            <person name="Lechner B.E."/>
            <person name="Liimatainen K."/>
            <person name="Lipzen A."/>
            <person name="Lukacs Z."/>
            <person name="Mihaltcheva S."/>
            <person name="Morgado L.N."/>
            <person name="Niskanen T."/>
            <person name="Noordeloos M.E."/>
            <person name="Ohm R.A."/>
            <person name="Ortiz-Santana B."/>
            <person name="Ovrebo C."/>
            <person name="Racz N."/>
            <person name="Riley R."/>
            <person name="Savchenko A."/>
            <person name="Shiryaev A."/>
            <person name="Soop K."/>
            <person name="Spirin V."/>
            <person name="Szebenyi C."/>
            <person name="Tomsovsky M."/>
            <person name="Tulloss R.E."/>
            <person name="Uehling J."/>
            <person name="Grigoriev I.V."/>
            <person name="Vagvolgyi C."/>
            <person name="Papp T."/>
            <person name="Martin F.M."/>
            <person name="Miettinen O."/>
            <person name="Hibbett D.S."/>
            <person name="Nagy L.G."/>
        </authorList>
    </citation>
    <scope>NUCLEOTIDE SEQUENCE [LARGE SCALE GENOMIC DNA]</scope>
    <source>
        <strain evidence="2 3">OMC1185</strain>
    </source>
</reference>
<dbReference type="EMBL" id="ML213512">
    <property type="protein sequence ID" value="TFK50923.1"/>
    <property type="molecule type" value="Genomic_DNA"/>
</dbReference>
<gene>
    <name evidence="2" type="ORF">OE88DRAFT_1645184</name>
</gene>
<evidence type="ECO:0000313" key="2">
    <source>
        <dbReference type="EMBL" id="TFK50923.1"/>
    </source>
</evidence>
<feature type="region of interest" description="Disordered" evidence="1">
    <location>
        <begin position="1"/>
        <end position="175"/>
    </location>
</feature>
<dbReference type="Proteomes" id="UP000305948">
    <property type="component" value="Unassembled WGS sequence"/>
</dbReference>
<evidence type="ECO:0000256" key="1">
    <source>
        <dbReference type="SAM" id="MobiDB-lite"/>
    </source>
</evidence>
<dbReference type="OrthoDB" id="3320472at2759"/>
<keyword evidence="3" id="KW-1185">Reference proteome</keyword>
<protein>
    <submittedName>
        <fullName evidence="2">Uncharacterized protein</fullName>
    </submittedName>
</protein>
<feature type="compositionally biased region" description="Polar residues" evidence="1">
    <location>
        <begin position="1"/>
        <end position="12"/>
    </location>
</feature>
<proteinExistence type="predicted"/>
<organism evidence="2 3">
    <name type="scientific">Heliocybe sulcata</name>
    <dbReference type="NCBI Taxonomy" id="5364"/>
    <lineage>
        <taxon>Eukaryota</taxon>
        <taxon>Fungi</taxon>
        <taxon>Dikarya</taxon>
        <taxon>Basidiomycota</taxon>
        <taxon>Agaricomycotina</taxon>
        <taxon>Agaricomycetes</taxon>
        <taxon>Gloeophyllales</taxon>
        <taxon>Gloeophyllaceae</taxon>
        <taxon>Heliocybe</taxon>
    </lineage>
</organism>
<name>A0A5C3N171_9AGAM</name>
<accession>A0A5C3N171</accession>
<feature type="compositionally biased region" description="Polar residues" evidence="1">
    <location>
        <begin position="100"/>
        <end position="112"/>
    </location>
</feature>
<sequence>MATTTLVISGNKSGEKCRSLETSAPKPTATQKRRLNLQNPYADKPGSSVATTSAPTDPNARPGDPNAQPGDPNAGVQPGDPNAQLGGSNAHPGDPDVQPGESNAQPGESNAQPGDPDAQPGELNAHPGESNAHPGESNAPPARPNTDTSVSAEEAEGLPEGGASMSKRSQGKLVEMPKDVRTAKQLFQKEQFEMGNVTNSQFRKMWKDMSDDMKKVR</sequence>
<evidence type="ECO:0000313" key="3">
    <source>
        <dbReference type="Proteomes" id="UP000305948"/>
    </source>
</evidence>